<dbReference type="EMBL" id="FRAI01000016">
    <property type="protein sequence ID" value="SHK11248.1"/>
    <property type="molecule type" value="Genomic_DNA"/>
</dbReference>
<dbReference type="InterPro" id="IPR016195">
    <property type="entry name" value="Pol/histidinol_Pase-like"/>
</dbReference>
<accession>A0A1M6PTL2</accession>
<dbReference type="SUPFAM" id="SSF89550">
    <property type="entry name" value="PHP domain-like"/>
    <property type="match status" value="1"/>
</dbReference>
<organism evidence="1 2">
    <name type="scientific">Anaerobranca californiensis DSM 14826</name>
    <dbReference type="NCBI Taxonomy" id="1120989"/>
    <lineage>
        <taxon>Bacteria</taxon>
        <taxon>Bacillati</taxon>
        <taxon>Bacillota</taxon>
        <taxon>Clostridia</taxon>
        <taxon>Eubacteriales</taxon>
        <taxon>Proteinivoracaceae</taxon>
        <taxon>Anaerobranca</taxon>
    </lineage>
</organism>
<dbReference type="Proteomes" id="UP000243547">
    <property type="component" value="Unassembled WGS sequence"/>
</dbReference>
<keyword evidence="2" id="KW-1185">Reference proteome</keyword>
<sequence length="82" mass="9320">MIKENKLTSLEGIGENRLDLKTEHVWKAKELGIKIAINTDSHSRIELANVILGVGVAQRGYLEKKDIINCWELKDLESYLRG</sequence>
<dbReference type="STRING" id="1120989.SAMN02745227_01553"/>
<dbReference type="AlphaFoldDB" id="A0A1M6PTL2"/>
<evidence type="ECO:0000313" key="1">
    <source>
        <dbReference type="EMBL" id="SHK11248.1"/>
    </source>
</evidence>
<evidence type="ECO:0000313" key="2">
    <source>
        <dbReference type="Proteomes" id="UP000243547"/>
    </source>
</evidence>
<name>A0A1M6PTL2_9FIRM</name>
<reference evidence="2" key="1">
    <citation type="submission" date="2016-11" db="EMBL/GenBank/DDBJ databases">
        <authorList>
            <person name="Varghese N."/>
            <person name="Submissions S."/>
        </authorList>
    </citation>
    <scope>NUCLEOTIDE SEQUENCE [LARGE SCALE GENOMIC DNA]</scope>
    <source>
        <strain evidence="2">DSM 14826</strain>
    </source>
</reference>
<protein>
    <submittedName>
        <fullName evidence="1">DNA polymerase (Family 10)</fullName>
    </submittedName>
</protein>
<proteinExistence type="predicted"/>
<gene>
    <name evidence="1" type="ORF">SAMN02745227_01553</name>
</gene>
<dbReference type="Gene3D" id="3.20.20.140">
    <property type="entry name" value="Metal-dependent hydrolases"/>
    <property type="match status" value="1"/>
</dbReference>